<feature type="region of interest" description="Disordered" evidence="2">
    <location>
        <begin position="534"/>
        <end position="563"/>
    </location>
</feature>
<evidence type="ECO:0000256" key="2">
    <source>
        <dbReference type="SAM" id="MobiDB-lite"/>
    </source>
</evidence>
<gene>
    <name evidence="4" type="primary">Aste57867_20001</name>
    <name evidence="3" type="ORF">As57867_019935</name>
    <name evidence="4" type="ORF">ASTE57867_20001</name>
</gene>
<feature type="compositionally biased region" description="Low complexity" evidence="2">
    <location>
        <begin position="534"/>
        <end position="555"/>
    </location>
</feature>
<feature type="compositionally biased region" description="Basic residues" evidence="2">
    <location>
        <begin position="49"/>
        <end position="58"/>
    </location>
</feature>
<feature type="compositionally biased region" description="Polar residues" evidence="2">
    <location>
        <begin position="2015"/>
        <end position="2029"/>
    </location>
</feature>
<dbReference type="EMBL" id="VJMH01006730">
    <property type="protein sequence ID" value="KAF0688381.1"/>
    <property type="molecule type" value="Genomic_DNA"/>
</dbReference>
<keyword evidence="5" id="KW-1185">Reference proteome</keyword>
<dbReference type="Proteomes" id="UP000332933">
    <property type="component" value="Unassembled WGS sequence"/>
</dbReference>
<sequence length="2089" mass="229288">MKRLPWRYVGPVELGSGTNMDKRGGSFRLASPKHELSKSGSGHAVGRQPSKHKLSRKLTQRASSNLGAAMLALELGTPDDDDETAAPHAPDGSTFAASYWKQQVLGAKRKLAAVIDRHTRDVYTIHHKLHRPMELTLPQADVLERARDAKLRQIVSKPAAHVDMIEMDVLVGAVDGGRGALEVPSTLFPQIHAHVVDQLARCRVYQAHTLAGLARQALPASSMVDAYDRSIQHVHERHHALSLQLTRLDTTHAVDAADLKQYLRFLETKHAVTKLASRFAHRMHWLCHSHRGPIQRRMLQILAPPSAAAADDDESHKMPGNPTTSTPPRFLLDEDEVDAAIGACLAKLGIQDSPHTTPDDRLAQLRREFPTLFARHAPPTDAVPRGAPPTETSSGLFPHVSPWQRQQRLKYCDGRASNCMVLEAELKFCSATDAQFVLDRLEGLAGSHVKRALLTVDPVAMRTSSVALSDRLVLTEPPNPPTTVPEAKLKTYYILRLLVVRQCKYRMLQCLNYLRSVETHVLEDAHDAMAATMPLASSDAPSSSSSSPASRSPSAKQHGRHYDRIDHTDTSLRVLNDAGDDVLYAAALDDLSDMEQTMLSIGSAVSSLDERAALKPGTERKVVAVVDRVAVLADLYECETWYLQAKVKLARRLMDNLYLRAFGADAQTTMAQDLVDLVAARPLVDFATERYFWDAYASQVMALEVQREMLDGVCFDRQDDDDALYTTAEAVVVLRAATRGAIASMNAALGSHVGMIERLAMVLAVSEHAIVCWHVVQQEDLAYVATSAAVDGTVFANYYAKDGGAGTLIEQAVGHVYRRHATQHVVDHAATAQLVGHVVHPGDGPTLLPDDAAAALRVALDTRVHSLGASLVDVWTRAVVFFELECDLSDRLYAVALLEEIHAAQTALVQGDDCVVVGRPPTTLLDQSPAIDALSFVSVTRTTSMPEWIERHVADDVALRWLALAVQVQDVERVYLDQALQFNAMFLDPVVDFQATHRKLTARHIAKFLASPSLDQNHKNYLAQVQSVLGQRALHDKVAARIAAELKVAASLCLPADATRHGVRRLVGDRVDLNPTLDHTALVHEYTAALVESVKVEGLLRQLNSTLAAMRRTSRELPASTINPFVIGGFCDRDTLDAWLVRELAPMEEQLGVAASTAAAVDGVKFAKGETIESLWCGPQGDVVNVHYIPHPVELVKRFATTTVAHGALVLRASVDAEPDIRRLVRLYTALVDVVGMLGFRAALQRTAYDEHLGGSIRDLLSQMQHDCVTRDRHAAAAPGSTDDTDASTTVDATEPRRLNDVMLAWCLAKRDVLAAMRSTAVKTIVGDILAETVRRTPGVACLLGEGQALAAMDHFAPAAAVSFVMGLSNADCAAARGLWKLLEARAGAVAVKGMDYLRRFDAFHALRAYFLDLTHAPDRLAQLHSVIAVEAAVTEDQTASTRRPSTSSADFYVPDAGELSHAIDNLRNYIELQFVEEDTHVCRQAFADVLKSLHDASSPRRAAVTSGQAKLNVVAIFAENVRRAVLDTHDASAVPELCRNFLACHDEDMVFQHAATHSLNTQLRHRIKTLEETQRKLELEIARRDKIASEVLATNVVDKAYKLIFELEEARHAIEMADEELEVQKARIVSEIRSEYDTKLRDLSLELIQTHGQFEEYRSAVQNDLRMQLHDVQKSAVGKFIETGIPMQIKSQLVRSMRTNVEIEKIMDENTALKQTLLKLRTMYDLKDAATQAAHERAEALLSAQLAKANLVFHQKNQVDAQLVATQTQVVALQKDILRLQAAAPASARGAAAATVVDVKPTTVGTVVQVSKFAHKLLARKKAKMAVAAAVGDPVETVEEHPAMDENDDKDDDAASPEPSPGKTLEDDGVDNDDDDASLHRTRAHYIRSAHHLNRELRRLRAQLHKEVKLKTTALEQLHAARGQSQLLLEHENAKLQTELAESQRRYVAAVHEVGELQQLVRPEPGGHTSARKRPPSPSTTTGVASCFPCPPPDAARARPRTSIPKTKMANERPSWQATRPSTGGSAVTRTAKFKASLPNNQDETMRPKSAAATLVPRKSIVLRREEDQSAVEGTTHPLAPRMRPLYR</sequence>
<reference evidence="3" key="2">
    <citation type="submission" date="2019-06" db="EMBL/GenBank/DDBJ databases">
        <title>Genomics analysis of Aphanomyces spp. identifies a new class of oomycete effector associated with host adaptation.</title>
        <authorList>
            <person name="Gaulin E."/>
        </authorList>
    </citation>
    <scope>NUCLEOTIDE SEQUENCE</scope>
    <source>
        <strain evidence="3">CBS 578.67</strain>
    </source>
</reference>
<feature type="region of interest" description="Disordered" evidence="2">
    <location>
        <begin position="376"/>
        <end position="398"/>
    </location>
</feature>
<feature type="coiled-coil region" evidence="1">
    <location>
        <begin position="1891"/>
        <end position="1954"/>
    </location>
</feature>
<dbReference type="InterPro" id="IPR040401">
    <property type="entry name" value="CCDC162"/>
</dbReference>
<reference evidence="4 5" key="1">
    <citation type="submission" date="2019-03" db="EMBL/GenBank/DDBJ databases">
        <authorList>
            <person name="Gaulin E."/>
            <person name="Dumas B."/>
        </authorList>
    </citation>
    <scope>NUCLEOTIDE SEQUENCE [LARGE SCALE GENOMIC DNA]</scope>
    <source>
        <strain evidence="4">CBS 568.67</strain>
    </source>
</reference>
<proteinExistence type="predicted"/>
<feature type="region of interest" description="Disordered" evidence="2">
    <location>
        <begin position="1834"/>
        <end position="1878"/>
    </location>
</feature>
<feature type="compositionally biased region" description="Low complexity" evidence="2">
    <location>
        <begin position="1276"/>
        <end position="1292"/>
    </location>
</feature>
<dbReference type="OrthoDB" id="76966at2759"/>
<feature type="compositionally biased region" description="Acidic residues" evidence="2">
    <location>
        <begin position="1846"/>
        <end position="1856"/>
    </location>
</feature>
<name>A0A485LIL1_9STRA</name>
<dbReference type="PANTHER" id="PTHR33331:SF13">
    <property type="entry name" value="COILED-COIL DOMAIN CONTAINING 162"/>
    <property type="match status" value="1"/>
</dbReference>
<feature type="region of interest" description="Disordered" evidence="2">
    <location>
        <begin position="305"/>
        <end position="329"/>
    </location>
</feature>
<feature type="coiled-coil region" evidence="1">
    <location>
        <begin position="1561"/>
        <end position="1628"/>
    </location>
</feature>
<protein>
    <submittedName>
        <fullName evidence="4">Aste57867_20001 protein</fullName>
    </submittedName>
</protein>
<dbReference type="PANTHER" id="PTHR33331">
    <property type="entry name" value="COILED-COIL DOMAIN-CONTAINING PROTEIN 162"/>
    <property type="match status" value="1"/>
</dbReference>
<feature type="region of interest" description="Disordered" evidence="2">
    <location>
        <begin position="2041"/>
        <end position="2089"/>
    </location>
</feature>
<feature type="compositionally biased region" description="Acidic residues" evidence="2">
    <location>
        <begin position="1868"/>
        <end position="1877"/>
    </location>
</feature>
<evidence type="ECO:0000313" key="4">
    <source>
        <dbReference type="EMBL" id="VFT96698.1"/>
    </source>
</evidence>
<organism evidence="4 5">
    <name type="scientific">Aphanomyces stellatus</name>
    <dbReference type="NCBI Taxonomy" id="120398"/>
    <lineage>
        <taxon>Eukaryota</taxon>
        <taxon>Sar</taxon>
        <taxon>Stramenopiles</taxon>
        <taxon>Oomycota</taxon>
        <taxon>Saprolegniomycetes</taxon>
        <taxon>Saprolegniales</taxon>
        <taxon>Verrucalvaceae</taxon>
        <taxon>Aphanomyces</taxon>
    </lineage>
</organism>
<evidence type="ECO:0000313" key="5">
    <source>
        <dbReference type="Proteomes" id="UP000332933"/>
    </source>
</evidence>
<evidence type="ECO:0000256" key="1">
    <source>
        <dbReference type="SAM" id="Coils"/>
    </source>
</evidence>
<dbReference type="EMBL" id="CAADRA010006753">
    <property type="protein sequence ID" value="VFT96698.1"/>
    <property type="molecule type" value="Genomic_DNA"/>
</dbReference>
<accession>A0A485LIL1</accession>
<evidence type="ECO:0000313" key="3">
    <source>
        <dbReference type="EMBL" id="KAF0688381.1"/>
    </source>
</evidence>
<feature type="region of interest" description="Disordered" evidence="2">
    <location>
        <begin position="1961"/>
        <end position="2029"/>
    </location>
</feature>
<keyword evidence="1" id="KW-0175">Coiled coil</keyword>
<feature type="region of interest" description="Disordered" evidence="2">
    <location>
        <begin position="12"/>
        <end position="58"/>
    </location>
</feature>
<feature type="region of interest" description="Disordered" evidence="2">
    <location>
        <begin position="1272"/>
        <end position="1292"/>
    </location>
</feature>